<keyword evidence="2" id="KW-1185">Reference proteome</keyword>
<gene>
    <name evidence="1" type="ORF">DV515_00002708</name>
</gene>
<sequence>MLKDIIHVHRIYASDITKSQQVLEVGDEGYVRGHGEILDVVLSDHVALFCTCCPAESTGTRSLLAGDVPLLSAQTNETRAQPHSNDSSTRITHCLNESEQSRLEQCEQGGWHPTHCTRLSSACSSQPMFVVQIYGGIEWKSTTGLGYKFCLVYETPCIQRFLCRIYGHQLENAELKVQVAIVAAEDQSYSKYAMVHMFRVKTKGEYLLGLQRTQAVNYSKGSQFAYKNSSEGGILFTFGKHISDLQVFSLIKFSKDLSPMLPHSSISQHRYNEYITSIAIHKGTILSVHPQIDALCYKMSKLSIFRSDLGTQDPWEVTAAQLERQLLISSADTIYLQYGKGKLQLCLTRKCYKFNINKACFMLVSNTKDQVKTAKRTKSVRVLSCSCSLFVGVVTKGNTGSPCRSASTPACCGQTQAVSLGNRDCTGQMGAPFVPDIVSSVCTTLHSACRTLGFNRVATSATSNDRSHAENLKPWRGSSTRLAKDSNAAQRCTTVLLSETRLQLPTFKKD</sequence>
<organism evidence="1 2">
    <name type="scientific">Chloebia gouldiae</name>
    <name type="common">Gouldian finch</name>
    <name type="synonym">Erythrura gouldiae</name>
    <dbReference type="NCBI Taxonomy" id="44316"/>
    <lineage>
        <taxon>Eukaryota</taxon>
        <taxon>Metazoa</taxon>
        <taxon>Chordata</taxon>
        <taxon>Craniata</taxon>
        <taxon>Vertebrata</taxon>
        <taxon>Euteleostomi</taxon>
        <taxon>Archelosauria</taxon>
        <taxon>Archosauria</taxon>
        <taxon>Dinosauria</taxon>
        <taxon>Saurischia</taxon>
        <taxon>Theropoda</taxon>
        <taxon>Coelurosauria</taxon>
        <taxon>Aves</taxon>
        <taxon>Neognathae</taxon>
        <taxon>Neoaves</taxon>
        <taxon>Telluraves</taxon>
        <taxon>Australaves</taxon>
        <taxon>Passeriformes</taxon>
        <taxon>Passeroidea</taxon>
        <taxon>Passeridae</taxon>
        <taxon>Chloebia</taxon>
    </lineage>
</organism>
<dbReference type="EMBL" id="QUSF01000005">
    <property type="protein sequence ID" value="RLW09071.1"/>
    <property type="molecule type" value="Genomic_DNA"/>
</dbReference>
<evidence type="ECO:0000313" key="1">
    <source>
        <dbReference type="EMBL" id="RLW09071.1"/>
    </source>
</evidence>
<accession>A0A3L8SUD1</accession>
<dbReference type="Proteomes" id="UP000276834">
    <property type="component" value="Unassembled WGS sequence"/>
</dbReference>
<comment type="caution">
    <text evidence="1">The sequence shown here is derived from an EMBL/GenBank/DDBJ whole genome shotgun (WGS) entry which is preliminary data.</text>
</comment>
<evidence type="ECO:0000313" key="2">
    <source>
        <dbReference type="Proteomes" id="UP000276834"/>
    </source>
</evidence>
<reference evidence="1 2" key="1">
    <citation type="journal article" date="2018" name="Proc. R. Soc. B">
        <title>A non-coding region near Follistatin controls head colour polymorphism in the Gouldian finch.</title>
        <authorList>
            <person name="Toomey M.B."/>
            <person name="Marques C.I."/>
            <person name="Andrade P."/>
            <person name="Araujo P.M."/>
            <person name="Sabatino S."/>
            <person name="Gazda M.A."/>
            <person name="Afonso S."/>
            <person name="Lopes R.J."/>
            <person name="Corbo J.C."/>
            <person name="Carneiro M."/>
        </authorList>
    </citation>
    <scope>NUCLEOTIDE SEQUENCE [LARGE SCALE GENOMIC DNA]</scope>
    <source>
        <strain evidence="1">Red01</strain>
        <tissue evidence="1">Muscle</tissue>
    </source>
</reference>
<proteinExistence type="predicted"/>
<protein>
    <submittedName>
        <fullName evidence="1">Uncharacterized protein</fullName>
    </submittedName>
</protein>
<name>A0A3L8SUD1_CHLGU</name>
<dbReference type="AlphaFoldDB" id="A0A3L8SUD1"/>